<proteinExistence type="inferred from homology"/>
<gene>
    <name evidence="4" type="ORF">A3G99_01260</name>
</gene>
<evidence type="ECO:0000259" key="3">
    <source>
        <dbReference type="Pfam" id="PF05193"/>
    </source>
</evidence>
<dbReference type="EMBL" id="MHWT01000022">
    <property type="protein sequence ID" value="OHB12109.1"/>
    <property type="molecule type" value="Genomic_DNA"/>
</dbReference>
<sequence length="426" mass="48725">MNIFDDFNITRSEGKLKNGIRVVLYHRPGAPITTTALLKSGSKNDPDSMLGVAHFLEHMIVNGSQEFPTKDLLSEHIESVGGSYDAATWQEYMRVNVEISDKSDYSRVIDIFDSILSGPLMDKKIFENEKQVIIKEIQKNNSNPLKVLFNTVRKLFFKDTPFEHEVLGNESTILKLNYDNVILEYKKLFDKSRITFVTSGDILINELIDYLNNISFLEGNDFPQKDDTFLISSETKILTTFFDAPQTHIYFGIPAPQAYTKESLHLNLLGQILAGGRASRLTKKLRYEKGLVYSVGFSRFGGQQFSSWGILTDTTDNKVQEVIDQIISEIKKIQKNGVEDSELNFVKNKSIKSLKRNMQTSNDWVDFHAVAEVFVDGKYNINTFVKNTEETTTEDIRRIIDKFFVSDKWQLALCGRTKEESVNINW</sequence>
<dbReference type="Pfam" id="PF00675">
    <property type="entry name" value="Peptidase_M16"/>
    <property type="match status" value="1"/>
</dbReference>
<accession>A0A1G2URX8</accession>
<feature type="domain" description="Peptidase M16 C-terminal" evidence="3">
    <location>
        <begin position="176"/>
        <end position="349"/>
    </location>
</feature>
<feature type="domain" description="Peptidase M16 N-terminal" evidence="2">
    <location>
        <begin position="21"/>
        <end position="168"/>
    </location>
</feature>
<comment type="caution">
    <text evidence="4">The sequence shown here is derived from an EMBL/GenBank/DDBJ whole genome shotgun (WGS) entry which is preliminary data.</text>
</comment>
<evidence type="ECO:0000256" key="1">
    <source>
        <dbReference type="ARBA" id="ARBA00007261"/>
    </source>
</evidence>
<dbReference type="Proteomes" id="UP000176558">
    <property type="component" value="Unassembled WGS sequence"/>
</dbReference>
<evidence type="ECO:0000259" key="2">
    <source>
        <dbReference type="Pfam" id="PF00675"/>
    </source>
</evidence>
<name>A0A1G2URX8_9BACT</name>
<dbReference type="InterPro" id="IPR007863">
    <property type="entry name" value="Peptidase_M16_C"/>
</dbReference>
<reference evidence="4 5" key="1">
    <citation type="journal article" date="2016" name="Nat. Commun.">
        <title>Thousands of microbial genomes shed light on interconnected biogeochemical processes in an aquifer system.</title>
        <authorList>
            <person name="Anantharaman K."/>
            <person name="Brown C.T."/>
            <person name="Hug L.A."/>
            <person name="Sharon I."/>
            <person name="Castelle C.J."/>
            <person name="Probst A.J."/>
            <person name="Thomas B.C."/>
            <person name="Singh A."/>
            <person name="Wilkins M.J."/>
            <person name="Karaoz U."/>
            <person name="Brodie E.L."/>
            <person name="Williams K.H."/>
            <person name="Hubbard S.S."/>
            <person name="Banfield J.F."/>
        </authorList>
    </citation>
    <scope>NUCLEOTIDE SEQUENCE [LARGE SCALE GENOMIC DNA]</scope>
</reference>
<dbReference type="PANTHER" id="PTHR11851:SF49">
    <property type="entry name" value="MITOCHONDRIAL-PROCESSING PEPTIDASE SUBUNIT ALPHA"/>
    <property type="match status" value="1"/>
</dbReference>
<protein>
    <recommendedName>
        <fullName evidence="6">Peptidase M16</fullName>
    </recommendedName>
</protein>
<dbReference type="SUPFAM" id="SSF63411">
    <property type="entry name" value="LuxS/MPP-like metallohydrolase"/>
    <property type="match status" value="2"/>
</dbReference>
<comment type="similarity">
    <text evidence="1">Belongs to the peptidase M16 family.</text>
</comment>
<dbReference type="InterPro" id="IPR011249">
    <property type="entry name" value="Metalloenz_LuxS/M16"/>
</dbReference>
<dbReference type="AlphaFoldDB" id="A0A1G2URX8"/>
<dbReference type="InterPro" id="IPR011765">
    <property type="entry name" value="Pept_M16_N"/>
</dbReference>
<dbReference type="Gene3D" id="3.30.830.10">
    <property type="entry name" value="Metalloenzyme, LuxS/M16 peptidase-like"/>
    <property type="match status" value="2"/>
</dbReference>
<evidence type="ECO:0000313" key="5">
    <source>
        <dbReference type="Proteomes" id="UP000176558"/>
    </source>
</evidence>
<dbReference type="InterPro" id="IPR050361">
    <property type="entry name" value="MPP/UQCRC_Complex"/>
</dbReference>
<dbReference type="GO" id="GO:0046872">
    <property type="term" value="F:metal ion binding"/>
    <property type="evidence" value="ECO:0007669"/>
    <property type="project" value="InterPro"/>
</dbReference>
<evidence type="ECO:0008006" key="6">
    <source>
        <dbReference type="Google" id="ProtNLM"/>
    </source>
</evidence>
<evidence type="ECO:0000313" key="4">
    <source>
        <dbReference type="EMBL" id="OHB12109.1"/>
    </source>
</evidence>
<dbReference type="PANTHER" id="PTHR11851">
    <property type="entry name" value="METALLOPROTEASE"/>
    <property type="match status" value="1"/>
</dbReference>
<dbReference type="Pfam" id="PF05193">
    <property type="entry name" value="Peptidase_M16_C"/>
    <property type="match status" value="1"/>
</dbReference>
<organism evidence="4 5">
    <name type="scientific">Candidatus Zambryskibacteria bacterium RIFCSPLOWO2_12_FULL_39_23</name>
    <dbReference type="NCBI Taxonomy" id="1802776"/>
    <lineage>
        <taxon>Bacteria</taxon>
        <taxon>Candidatus Zambryskiibacteriota</taxon>
    </lineage>
</organism>